<dbReference type="GO" id="GO:0019305">
    <property type="term" value="P:dTDP-rhamnose biosynthetic process"/>
    <property type="evidence" value="ECO:0007669"/>
    <property type="project" value="UniProtKB-UniRule"/>
</dbReference>
<dbReference type="Proteomes" id="UP000321204">
    <property type="component" value="Chromosome"/>
</dbReference>
<dbReference type="EC" id="5.1.3.13" evidence="3 7"/>
<dbReference type="GO" id="GO:0005829">
    <property type="term" value="C:cytosol"/>
    <property type="evidence" value="ECO:0007669"/>
    <property type="project" value="TreeGrafter"/>
</dbReference>
<comment type="pathway">
    <text evidence="7">Carbohydrate biosynthesis; dTDP-L-rhamnose biosynthesis.</text>
</comment>
<dbReference type="OrthoDB" id="9800680at2"/>
<dbReference type="SUPFAM" id="SSF51182">
    <property type="entry name" value="RmlC-like cupins"/>
    <property type="match status" value="1"/>
</dbReference>
<organism evidence="8 9">
    <name type="scientific">Flavisolibacter ginsenosidimutans</name>
    <dbReference type="NCBI Taxonomy" id="661481"/>
    <lineage>
        <taxon>Bacteria</taxon>
        <taxon>Pseudomonadati</taxon>
        <taxon>Bacteroidota</taxon>
        <taxon>Chitinophagia</taxon>
        <taxon>Chitinophagales</taxon>
        <taxon>Chitinophagaceae</taxon>
        <taxon>Flavisolibacter</taxon>
    </lineage>
</organism>
<dbReference type="UniPathway" id="UPA00124"/>
<gene>
    <name evidence="8" type="primary">rfbC</name>
    <name evidence="8" type="ORF">FSB75_11440</name>
</gene>
<evidence type="ECO:0000256" key="6">
    <source>
        <dbReference type="PIRSR" id="PIRSR600888-3"/>
    </source>
</evidence>
<feature type="active site" description="Proton acceptor" evidence="5">
    <location>
        <position position="62"/>
    </location>
</feature>
<dbReference type="InterPro" id="IPR000888">
    <property type="entry name" value="RmlC-like"/>
</dbReference>
<dbReference type="KEGG" id="fgg:FSB75_11440"/>
<evidence type="ECO:0000313" key="8">
    <source>
        <dbReference type="EMBL" id="QEC56481.1"/>
    </source>
</evidence>
<feature type="active site" description="Proton donor" evidence="5">
    <location>
        <position position="132"/>
    </location>
</feature>
<keyword evidence="7 8" id="KW-0413">Isomerase</keyword>
<dbReference type="PANTHER" id="PTHR21047">
    <property type="entry name" value="DTDP-6-DEOXY-D-GLUCOSE-3,5 EPIMERASE"/>
    <property type="match status" value="1"/>
</dbReference>
<protein>
    <recommendedName>
        <fullName evidence="4 7">dTDP-4-dehydrorhamnose 3,5-epimerase</fullName>
        <ecNumber evidence="3 7">5.1.3.13</ecNumber>
    </recommendedName>
    <alternativeName>
        <fullName evidence="7">Thymidine diphospho-4-keto-rhamnose 3,5-epimerase</fullName>
    </alternativeName>
</protein>
<evidence type="ECO:0000256" key="1">
    <source>
        <dbReference type="ARBA" id="ARBA00001298"/>
    </source>
</evidence>
<keyword evidence="9" id="KW-1185">Reference proteome</keyword>
<comment type="catalytic activity">
    <reaction evidence="1 7">
        <text>dTDP-4-dehydro-6-deoxy-alpha-D-glucose = dTDP-4-dehydro-beta-L-rhamnose</text>
        <dbReference type="Rhea" id="RHEA:16969"/>
        <dbReference type="ChEBI" id="CHEBI:57649"/>
        <dbReference type="ChEBI" id="CHEBI:62830"/>
        <dbReference type="EC" id="5.1.3.13"/>
    </reaction>
</comment>
<evidence type="ECO:0000256" key="4">
    <source>
        <dbReference type="ARBA" id="ARBA00019595"/>
    </source>
</evidence>
<dbReference type="EMBL" id="CP042433">
    <property type="protein sequence ID" value="QEC56481.1"/>
    <property type="molecule type" value="Genomic_DNA"/>
</dbReference>
<dbReference type="Pfam" id="PF00908">
    <property type="entry name" value="dTDP_sugar_isom"/>
    <property type="match status" value="1"/>
</dbReference>
<evidence type="ECO:0000256" key="2">
    <source>
        <dbReference type="ARBA" id="ARBA00001997"/>
    </source>
</evidence>
<evidence type="ECO:0000256" key="3">
    <source>
        <dbReference type="ARBA" id="ARBA00012098"/>
    </source>
</evidence>
<dbReference type="InterPro" id="IPR011051">
    <property type="entry name" value="RmlC_Cupin_sf"/>
</dbReference>
<dbReference type="GO" id="GO:0008830">
    <property type="term" value="F:dTDP-4-dehydrorhamnose 3,5-epimerase activity"/>
    <property type="evidence" value="ECO:0007669"/>
    <property type="project" value="UniProtKB-UniRule"/>
</dbReference>
<reference evidence="8 9" key="1">
    <citation type="journal article" date="2015" name="Int. J. Syst. Evol. Microbiol.">
        <title>Flavisolibacter ginsenosidimutans sp. nov., with ginsenoside-converting activity isolated from soil used for cultivating ginseng.</title>
        <authorList>
            <person name="Zhao Y."/>
            <person name="Liu Q."/>
            <person name="Kang M.S."/>
            <person name="Jin F."/>
            <person name="Yu H."/>
            <person name="Im W.T."/>
        </authorList>
    </citation>
    <scope>NUCLEOTIDE SEQUENCE [LARGE SCALE GENOMIC DNA]</scope>
    <source>
        <strain evidence="8 9">Gsoil 636</strain>
    </source>
</reference>
<comment type="function">
    <text evidence="2 7">Catalyzes the epimerization of the C3' and C5'positions of dTDP-6-deoxy-D-xylo-4-hexulose, forming dTDP-6-deoxy-L-lyxo-4-hexulose.</text>
</comment>
<proteinExistence type="inferred from homology"/>
<feature type="site" description="Participates in a stacking interaction with the thymidine ring of dTDP-4-oxo-6-deoxyglucose" evidence="6">
    <location>
        <position position="138"/>
    </location>
</feature>
<dbReference type="AlphaFoldDB" id="A0A5B8UIH5"/>
<evidence type="ECO:0000256" key="7">
    <source>
        <dbReference type="RuleBase" id="RU364069"/>
    </source>
</evidence>
<evidence type="ECO:0000313" key="9">
    <source>
        <dbReference type="Proteomes" id="UP000321204"/>
    </source>
</evidence>
<comment type="similarity">
    <text evidence="7">Belongs to the dTDP-4-dehydrorhamnose 3,5-epimerase family.</text>
</comment>
<sequence>MNFTPTPLSSSYLIDLNPFQDERGWFARYFSKDLFEQIGHTKEWVQMNHSVTYKKGTIRGMHFQVKPYREVKMVRCIAGSVYDVIVDLREGSPTFLQWYGVELSAANRRMLYIPEGFAHGFQCLADNCELLYHHTEFYTPAAEAGLRYNDPLLNIAWPLPVTLLSPRDEKHPYLTEDFKGI</sequence>
<name>A0A5B8UIH5_9BACT</name>
<dbReference type="GO" id="GO:0000271">
    <property type="term" value="P:polysaccharide biosynthetic process"/>
    <property type="evidence" value="ECO:0007669"/>
    <property type="project" value="TreeGrafter"/>
</dbReference>
<dbReference type="PANTHER" id="PTHR21047:SF2">
    <property type="entry name" value="THYMIDINE DIPHOSPHO-4-KETO-RHAMNOSE 3,5-EPIMERASE"/>
    <property type="match status" value="1"/>
</dbReference>
<dbReference type="InterPro" id="IPR014710">
    <property type="entry name" value="RmlC-like_jellyroll"/>
</dbReference>
<evidence type="ECO:0000256" key="5">
    <source>
        <dbReference type="PIRSR" id="PIRSR600888-1"/>
    </source>
</evidence>
<dbReference type="Gene3D" id="2.60.120.10">
    <property type="entry name" value="Jelly Rolls"/>
    <property type="match status" value="1"/>
</dbReference>
<accession>A0A5B8UIH5</accession>
<comment type="subunit">
    <text evidence="7">Homodimer.</text>
</comment>
<dbReference type="NCBIfam" id="TIGR01221">
    <property type="entry name" value="rmlC"/>
    <property type="match status" value="1"/>
</dbReference>
<dbReference type="RefSeq" id="WP_146787274.1">
    <property type="nucleotide sequence ID" value="NZ_BAABIO010000001.1"/>
</dbReference>
<dbReference type="CDD" id="cd00438">
    <property type="entry name" value="cupin_RmlC"/>
    <property type="match status" value="1"/>
</dbReference>